<organism evidence="8 9">
    <name type="scientific">Didymella heteroderae</name>
    <dbReference type="NCBI Taxonomy" id="1769908"/>
    <lineage>
        <taxon>Eukaryota</taxon>
        <taxon>Fungi</taxon>
        <taxon>Dikarya</taxon>
        <taxon>Ascomycota</taxon>
        <taxon>Pezizomycotina</taxon>
        <taxon>Dothideomycetes</taxon>
        <taxon>Pleosporomycetidae</taxon>
        <taxon>Pleosporales</taxon>
        <taxon>Pleosporineae</taxon>
        <taxon>Didymellaceae</taxon>
        <taxon>Didymella</taxon>
    </lineage>
</organism>
<evidence type="ECO:0000256" key="3">
    <source>
        <dbReference type="ARBA" id="ARBA00022692"/>
    </source>
</evidence>
<proteinExistence type="inferred from homology"/>
<sequence length="132" mass="15024">MAPTYASEVFPMALRGYLAVYLNLCWAFGQLNSAGVQSAFSGGTTQWSYRILFALQLTWPIPLFLILFFTLESPWHYVRKGDHDMAEKMIKCLPSPSQRDLAKQRVALMVHTDGLERSLSENTSYLQCFKGH</sequence>
<evidence type="ECO:0000313" key="8">
    <source>
        <dbReference type="EMBL" id="KAF3040653.1"/>
    </source>
</evidence>
<feature type="transmembrane region" description="Helical" evidence="6">
    <location>
        <begin position="49"/>
        <end position="71"/>
    </location>
</feature>
<dbReference type="GO" id="GO:0016020">
    <property type="term" value="C:membrane"/>
    <property type="evidence" value="ECO:0007669"/>
    <property type="project" value="UniProtKB-SubCell"/>
</dbReference>
<protein>
    <recommendedName>
        <fullName evidence="7">Major facilitator superfamily (MFS) profile domain-containing protein</fullName>
    </recommendedName>
</protein>
<keyword evidence="9" id="KW-1185">Reference proteome</keyword>
<dbReference type="AlphaFoldDB" id="A0A9P5C1Q7"/>
<dbReference type="SUPFAM" id="SSF103473">
    <property type="entry name" value="MFS general substrate transporter"/>
    <property type="match status" value="1"/>
</dbReference>
<comment type="similarity">
    <text evidence="2">Belongs to the major facilitator superfamily. Sugar transporter (TC 2.A.1.1) family.</text>
</comment>
<gene>
    <name evidence="8" type="ORF">E8E12_001113</name>
</gene>
<accession>A0A9P5C1Q7</accession>
<dbReference type="GO" id="GO:0005351">
    <property type="term" value="F:carbohydrate:proton symporter activity"/>
    <property type="evidence" value="ECO:0007669"/>
    <property type="project" value="TreeGrafter"/>
</dbReference>
<keyword evidence="5 6" id="KW-0472">Membrane</keyword>
<dbReference type="InterPro" id="IPR020846">
    <property type="entry name" value="MFS_dom"/>
</dbReference>
<dbReference type="EMBL" id="SWKV01000024">
    <property type="protein sequence ID" value="KAF3040653.1"/>
    <property type="molecule type" value="Genomic_DNA"/>
</dbReference>
<dbReference type="PROSITE" id="PS50850">
    <property type="entry name" value="MFS"/>
    <property type="match status" value="1"/>
</dbReference>
<keyword evidence="4 6" id="KW-1133">Transmembrane helix</keyword>
<dbReference type="Gene3D" id="1.20.1250.20">
    <property type="entry name" value="MFS general substrate transporter like domains"/>
    <property type="match status" value="1"/>
</dbReference>
<comment type="subcellular location">
    <subcellularLocation>
        <location evidence="1">Membrane</location>
        <topology evidence="1">Multi-pass membrane protein</topology>
    </subcellularLocation>
</comment>
<dbReference type="InterPro" id="IPR050360">
    <property type="entry name" value="MFS_Sugar_Transporters"/>
</dbReference>
<dbReference type="PANTHER" id="PTHR48022">
    <property type="entry name" value="PLASTIDIC GLUCOSE TRANSPORTER 4"/>
    <property type="match status" value="1"/>
</dbReference>
<keyword evidence="3 6" id="KW-0812">Transmembrane</keyword>
<evidence type="ECO:0000256" key="4">
    <source>
        <dbReference type="ARBA" id="ARBA00022989"/>
    </source>
</evidence>
<name>A0A9P5C1Q7_9PLEO</name>
<dbReference type="Pfam" id="PF00083">
    <property type="entry name" value="Sugar_tr"/>
    <property type="match status" value="1"/>
</dbReference>
<evidence type="ECO:0000256" key="2">
    <source>
        <dbReference type="ARBA" id="ARBA00010992"/>
    </source>
</evidence>
<feature type="transmembrane region" description="Helical" evidence="6">
    <location>
        <begin position="12"/>
        <end position="29"/>
    </location>
</feature>
<dbReference type="Proteomes" id="UP000758155">
    <property type="component" value="Unassembled WGS sequence"/>
</dbReference>
<evidence type="ECO:0000256" key="5">
    <source>
        <dbReference type="ARBA" id="ARBA00023136"/>
    </source>
</evidence>
<comment type="caution">
    <text evidence="8">The sequence shown here is derived from an EMBL/GenBank/DDBJ whole genome shotgun (WGS) entry which is preliminary data.</text>
</comment>
<dbReference type="InterPro" id="IPR036259">
    <property type="entry name" value="MFS_trans_sf"/>
</dbReference>
<dbReference type="PANTHER" id="PTHR48022:SF83">
    <property type="entry name" value="MAJOR FACILITATOR SUPERFAMILY (MFS) PROFILE DOMAIN-CONTAINING PROTEIN"/>
    <property type="match status" value="1"/>
</dbReference>
<evidence type="ECO:0000313" key="9">
    <source>
        <dbReference type="Proteomes" id="UP000758155"/>
    </source>
</evidence>
<evidence type="ECO:0000256" key="1">
    <source>
        <dbReference type="ARBA" id="ARBA00004141"/>
    </source>
</evidence>
<dbReference type="InterPro" id="IPR005828">
    <property type="entry name" value="MFS_sugar_transport-like"/>
</dbReference>
<dbReference type="OrthoDB" id="6612291at2759"/>
<evidence type="ECO:0000256" key="6">
    <source>
        <dbReference type="SAM" id="Phobius"/>
    </source>
</evidence>
<feature type="domain" description="Major facilitator superfamily (MFS) profile" evidence="7">
    <location>
        <begin position="1"/>
        <end position="132"/>
    </location>
</feature>
<evidence type="ECO:0000259" key="7">
    <source>
        <dbReference type="PROSITE" id="PS50850"/>
    </source>
</evidence>
<reference evidence="8" key="1">
    <citation type="submission" date="2019-04" db="EMBL/GenBank/DDBJ databases">
        <title>Sequencing of skin fungus with MAO and IRED activity.</title>
        <authorList>
            <person name="Marsaioli A.J."/>
            <person name="Bonatto J.M.C."/>
            <person name="Reis Junior O."/>
        </authorList>
    </citation>
    <scope>NUCLEOTIDE SEQUENCE</scope>
    <source>
        <strain evidence="8">28M1</strain>
    </source>
</reference>